<evidence type="ECO:0008006" key="3">
    <source>
        <dbReference type="Google" id="ProtNLM"/>
    </source>
</evidence>
<dbReference type="KEGG" id="ptan:CRYO30217_02256"/>
<keyword evidence="2" id="KW-1185">Reference proteome</keyword>
<reference evidence="1" key="1">
    <citation type="submission" date="2021-04" db="EMBL/GenBank/DDBJ databases">
        <authorList>
            <person name="Rodrigo-Torres L."/>
            <person name="Arahal R. D."/>
            <person name="Lucena T."/>
        </authorList>
    </citation>
    <scope>NUCLEOTIDE SEQUENCE</scope>
    <source>
        <strain evidence="1">AS29M-1</strain>
    </source>
</reference>
<dbReference type="AlphaFoldDB" id="A0A916NHT3"/>
<proteinExistence type="predicted"/>
<evidence type="ECO:0000313" key="1">
    <source>
        <dbReference type="EMBL" id="CAG5083660.1"/>
    </source>
</evidence>
<organism evidence="1 2">
    <name type="scientific">Parvicella tangerina</name>
    <dbReference type="NCBI Taxonomy" id="2829795"/>
    <lineage>
        <taxon>Bacteria</taxon>
        <taxon>Pseudomonadati</taxon>
        <taxon>Bacteroidota</taxon>
        <taxon>Flavobacteriia</taxon>
        <taxon>Flavobacteriales</taxon>
        <taxon>Parvicellaceae</taxon>
        <taxon>Parvicella</taxon>
    </lineage>
</organism>
<accession>A0A916NHT3</accession>
<name>A0A916NHT3_9FLAO</name>
<dbReference type="Proteomes" id="UP000683507">
    <property type="component" value="Chromosome"/>
</dbReference>
<dbReference type="EMBL" id="OU015584">
    <property type="protein sequence ID" value="CAG5083660.1"/>
    <property type="molecule type" value="Genomic_DNA"/>
</dbReference>
<sequence length="233" mass="25940">MNMNLIMKIIMMNMGAKKLGLIVCLLLIGVFGVSQTETKGNFTFEGGSGLNGYRMQSSQGFGNSTGASWNANGMVGYYFHNRVNVNLEYQFHRYLLGEEDSTTISDANYISSNRLGIGLRYDIVDKPGYRLSVGGTIGVFDFVSGFEDSTSTATIYATGIYQNYGLTNNFYFGEKKLFGLFVKLGIVNNPMTLKDVIINEEHQEVFQGQPLKNYKFNSIGFYLNIGLSLNIQK</sequence>
<gene>
    <name evidence="1" type="ORF">CRYO30217_02256</name>
</gene>
<evidence type="ECO:0000313" key="2">
    <source>
        <dbReference type="Proteomes" id="UP000683507"/>
    </source>
</evidence>
<protein>
    <recommendedName>
        <fullName evidence="3">Outer membrane protein beta-barrel domain-containing protein</fullName>
    </recommendedName>
</protein>